<organism evidence="1 2">
    <name type="scientific">Chryseobacterium nematophagum</name>
    <dbReference type="NCBI Taxonomy" id="2305228"/>
    <lineage>
        <taxon>Bacteria</taxon>
        <taxon>Pseudomonadati</taxon>
        <taxon>Bacteroidota</taxon>
        <taxon>Flavobacteriia</taxon>
        <taxon>Flavobacteriales</taxon>
        <taxon>Weeksellaceae</taxon>
        <taxon>Chryseobacterium group</taxon>
        <taxon>Chryseobacterium</taxon>
    </lineage>
</organism>
<dbReference type="AlphaFoldDB" id="A0A3M7LC74"/>
<accession>A0A3M7LC74</accession>
<protein>
    <submittedName>
        <fullName evidence="1">Uncharacterized protein</fullName>
    </submittedName>
</protein>
<sequence length="268" mass="31873">MSKVYTLKETEGFSIDQYNNSISTLNNIVIEKAKDQDEYWYWIDGKSSRVVIISFDEKTVEIKNMFMSSKEDYLFTNILVEKMVSLFGGKIFNEMGEKLSHLIYNEEKIETCIDEDFDLTIAMMVNEHHTEFTTVATRRIYLGPKMFNRLKHLNRELRKEAIFNTILKINYGYPDYDYGDFYYMDLDRTTEMQIYRFEPVLIKKYDSLAFIDEKNMIFITNDILNTILPEEWTLLDEYQVIAPVLSDESWEKFVNKAKNHDLWGKPAK</sequence>
<proteinExistence type="predicted"/>
<dbReference type="EMBL" id="QWIV01000008">
    <property type="protein sequence ID" value="RMZ60368.1"/>
    <property type="molecule type" value="Genomic_DNA"/>
</dbReference>
<reference evidence="1 2" key="1">
    <citation type="submission" date="2018-08" db="EMBL/GenBank/DDBJ databases">
        <title>Chryseobacterium nematophagum: a novel matrix digesting pathogen of nematodes.</title>
        <authorList>
            <person name="Page A."/>
            <person name="Roberts M."/>
            <person name="Felix M.-A."/>
            <person name="Weir W."/>
        </authorList>
    </citation>
    <scope>NUCLEOTIDE SEQUENCE [LARGE SCALE GENOMIC DNA]</scope>
    <source>
        <strain evidence="1 2">JUb275</strain>
    </source>
</reference>
<evidence type="ECO:0000313" key="2">
    <source>
        <dbReference type="Proteomes" id="UP000267524"/>
    </source>
</evidence>
<comment type="caution">
    <text evidence="1">The sequence shown here is derived from an EMBL/GenBank/DDBJ whole genome shotgun (WGS) entry which is preliminary data.</text>
</comment>
<gene>
    <name evidence="1" type="ORF">D1632_05365</name>
</gene>
<dbReference type="Proteomes" id="UP000267524">
    <property type="component" value="Unassembled WGS sequence"/>
</dbReference>
<name>A0A3M7LC74_9FLAO</name>
<keyword evidence="2" id="KW-1185">Reference proteome</keyword>
<evidence type="ECO:0000313" key="1">
    <source>
        <dbReference type="EMBL" id="RMZ60368.1"/>
    </source>
</evidence>
<dbReference type="RefSeq" id="WP_122546208.1">
    <property type="nucleotide sequence ID" value="NZ_QWIV01000008.1"/>
</dbReference>